<dbReference type="PROSITE" id="PS50894">
    <property type="entry name" value="HPT"/>
    <property type="match status" value="1"/>
</dbReference>
<organism evidence="5 6">
    <name type="scientific">Roseivirga misakiensis</name>
    <dbReference type="NCBI Taxonomy" id="1563681"/>
    <lineage>
        <taxon>Bacteria</taxon>
        <taxon>Pseudomonadati</taxon>
        <taxon>Bacteroidota</taxon>
        <taxon>Cytophagia</taxon>
        <taxon>Cytophagales</taxon>
        <taxon>Roseivirgaceae</taxon>
        <taxon>Roseivirga</taxon>
    </lineage>
</organism>
<dbReference type="Pfam" id="PF01627">
    <property type="entry name" value="Hpt"/>
    <property type="match status" value="1"/>
</dbReference>
<dbReference type="RefSeq" id="WP_069835430.1">
    <property type="nucleotide sequence ID" value="NZ_MDGQ01000005.1"/>
</dbReference>
<dbReference type="GO" id="GO:0000160">
    <property type="term" value="P:phosphorelay signal transduction system"/>
    <property type="evidence" value="ECO:0007669"/>
    <property type="project" value="InterPro"/>
</dbReference>
<dbReference type="PROSITE" id="PS50110">
    <property type="entry name" value="RESPONSE_REGULATORY"/>
    <property type="match status" value="1"/>
</dbReference>
<feature type="domain" description="Response regulatory" evidence="3">
    <location>
        <begin position="7"/>
        <end position="122"/>
    </location>
</feature>
<evidence type="ECO:0000313" key="5">
    <source>
        <dbReference type="EMBL" id="OEJ99967.1"/>
    </source>
</evidence>
<dbReference type="SUPFAM" id="SSF52172">
    <property type="entry name" value="CheY-like"/>
    <property type="match status" value="1"/>
</dbReference>
<dbReference type="STRING" id="1563681.BFP71_10515"/>
<proteinExistence type="predicted"/>
<keyword evidence="6" id="KW-1185">Reference proteome</keyword>
<dbReference type="InterPro" id="IPR008207">
    <property type="entry name" value="Sig_transdc_His_kin_Hpt_dom"/>
</dbReference>
<dbReference type="SUPFAM" id="SSF47226">
    <property type="entry name" value="Histidine-containing phosphotransfer domain, HPT domain"/>
    <property type="match status" value="1"/>
</dbReference>
<dbReference type="PANTHER" id="PTHR43228">
    <property type="entry name" value="TWO-COMPONENT RESPONSE REGULATOR"/>
    <property type="match status" value="1"/>
</dbReference>
<dbReference type="InterPro" id="IPR011006">
    <property type="entry name" value="CheY-like_superfamily"/>
</dbReference>
<sequence length="252" mass="28878">MRKKTQYILVVDDNEINRRYVKTALKELNTEVIIAKTGFEALDIAEKAPPHLILVDIQMPLMDGYECFTLLREKLGNEVPILAITAFSDLDDRDDFIAYGFSDCILKPVRPEVLRNTVSHWFNYRMPHQQNQSNSEQSDFDFGIINELKRYASNEELTELYNEFIKETNLFGEKLVFLQTTQNYPEILSILHVIKGNAGSLGFAKLSELTSVLETDIKSGDHDSLSIRIQELVDYSSKIFSVFKAQQTLINA</sequence>
<reference evidence="5 6" key="1">
    <citation type="submission" date="2016-08" db="EMBL/GenBank/DDBJ databases">
        <title>Draft genome of Fabibacter sp. strain SK-8.</title>
        <authorList>
            <person name="Wong S.-K."/>
            <person name="Hamasaki K."/>
            <person name="Yoshizawa S."/>
        </authorList>
    </citation>
    <scope>NUCLEOTIDE SEQUENCE [LARGE SCALE GENOMIC DNA]</scope>
    <source>
        <strain evidence="5 6">SK-8</strain>
    </source>
</reference>
<dbReference type="InterPro" id="IPR001789">
    <property type="entry name" value="Sig_transdc_resp-reg_receiver"/>
</dbReference>
<evidence type="ECO:0000313" key="6">
    <source>
        <dbReference type="Proteomes" id="UP000095552"/>
    </source>
</evidence>
<dbReference type="PANTHER" id="PTHR43228:SF1">
    <property type="entry name" value="TWO-COMPONENT RESPONSE REGULATOR ARR22"/>
    <property type="match status" value="1"/>
</dbReference>
<dbReference type="EMBL" id="MDGQ01000005">
    <property type="protein sequence ID" value="OEJ99967.1"/>
    <property type="molecule type" value="Genomic_DNA"/>
</dbReference>
<feature type="domain" description="HPt" evidence="4">
    <location>
        <begin position="153"/>
        <end position="252"/>
    </location>
</feature>
<dbReference type="OrthoDB" id="9796457at2"/>
<dbReference type="Gene3D" id="3.40.50.2300">
    <property type="match status" value="1"/>
</dbReference>
<accession>A0A1E5SLG8</accession>
<dbReference type="GO" id="GO:0004672">
    <property type="term" value="F:protein kinase activity"/>
    <property type="evidence" value="ECO:0007669"/>
    <property type="project" value="UniProtKB-ARBA"/>
</dbReference>
<evidence type="ECO:0000256" key="1">
    <source>
        <dbReference type="PROSITE-ProRule" id="PRU00110"/>
    </source>
</evidence>
<gene>
    <name evidence="5" type="ORF">BFP71_10515</name>
</gene>
<keyword evidence="2" id="KW-0597">Phosphoprotein</keyword>
<dbReference type="InterPro" id="IPR036641">
    <property type="entry name" value="HPT_dom_sf"/>
</dbReference>
<evidence type="ECO:0008006" key="7">
    <source>
        <dbReference type="Google" id="ProtNLM"/>
    </source>
</evidence>
<evidence type="ECO:0000259" key="4">
    <source>
        <dbReference type="PROSITE" id="PS50894"/>
    </source>
</evidence>
<evidence type="ECO:0000259" key="3">
    <source>
        <dbReference type="PROSITE" id="PS50110"/>
    </source>
</evidence>
<feature type="modified residue" description="4-aspartylphosphate" evidence="2">
    <location>
        <position position="56"/>
    </location>
</feature>
<dbReference type="Proteomes" id="UP000095552">
    <property type="component" value="Unassembled WGS sequence"/>
</dbReference>
<name>A0A1E5SLG8_9BACT</name>
<protein>
    <recommendedName>
        <fullName evidence="7">Response regulatory domain-containing protein</fullName>
    </recommendedName>
</protein>
<dbReference type="CDD" id="cd17546">
    <property type="entry name" value="REC_hyHK_CKI1_RcsC-like"/>
    <property type="match status" value="1"/>
</dbReference>
<dbReference type="InterPro" id="IPR052048">
    <property type="entry name" value="ST_Response_Regulator"/>
</dbReference>
<dbReference type="SMART" id="SM00448">
    <property type="entry name" value="REC"/>
    <property type="match status" value="1"/>
</dbReference>
<feature type="modified residue" description="Phosphohistidine" evidence="1">
    <location>
        <position position="192"/>
    </location>
</feature>
<comment type="caution">
    <text evidence="5">The sequence shown here is derived from an EMBL/GenBank/DDBJ whole genome shotgun (WGS) entry which is preliminary data.</text>
</comment>
<evidence type="ECO:0000256" key="2">
    <source>
        <dbReference type="PROSITE-ProRule" id="PRU00169"/>
    </source>
</evidence>
<dbReference type="Gene3D" id="1.20.120.160">
    <property type="entry name" value="HPT domain"/>
    <property type="match status" value="1"/>
</dbReference>
<dbReference type="Pfam" id="PF00072">
    <property type="entry name" value="Response_reg"/>
    <property type="match status" value="1"/>
</dbReference>
<dbReference type="AlphaFoldDB" id="A0A1E5SLG8"/>